<organism evidence="1 2">
    <name type="scientific">Irpex rosettiformis</name>
    <dbReference type="NCBI Taxonomy" id="378272"/>
    <lineage>
        <taxon>Eukaryota</taxon>
        <taxon>Fungi</taxon>
        <taxon>Dikarya</taxon>
        <taxon>Basidiomycota</taxon>
        <taxon>Agaricomycotina</taxon>
        <taxon>Agaricomycetes</taxon>
        <taxon>Polyporales</taxon>
        <taxon>Irpicaceae</taxon>
        <taxon>Irpex</taxon>
    </lineage>
</organism>
<proteinExistence type="predicted"/>
<name>A0ACB8UJI2_9APHY</name>
<gene>
    <name evidence="1" type="ORF">BDY19DRAFT_880942</name>
</gene>
<sequence>MATQNSNHRATGGEIDPIWTSSRTARQIFVLGEVEKDISALLSVAASSISHLTLPQTDEPGNSLPQGGERSEQFVIEVGKYFEYVNEIQLSIRSSLAHIRSSRIAPSAINAPPPGFIPPSFGVSLPSSAAESTDIPEKGGHGLQEERVERDAWKGILTALTRLKEAKDREREHEHEHEQQQEIEGML</sequence>
<keyword evidence="2" id="KW-1185">Reference proteome</keyword>
<protein>
    <submittedName>
        <fullName evidence="1">Uncharacterized protein</fullName>
    </submittedName>
</protein>
<comment type="caution">
    <text evidence="1">The sequence shown here is derived from an EMBL/GenBank/DDBJ whole genome shotgun (WGS) entry which is preliminary data.</text>
</comment>
<reference evidence="1" key="1">
    <citation type="journal article" date="2021" name="Environ. Microbiol.">
        <title>Gene family expansions and transcriptome signatures uncover fungal adaptations to wood decay.</title>
        <authorList>
            <person name="Hage H."/>
            <person name="Miyauchi S."/>
            <person name="Viragh M."/>
            <person name="Drula E."/>
            <person name="Min B."/>
            <person name="Chaduli D."/>
            <person name="Navarro D."/>
            <person name="Favel A."/>
            <person name="Norest M."/>
            <person name="Lesage-Meessen L."/>
            <person name="Balint B."/>
            <person name="Merenyi Z."/>
            <person name="de Eugenio L."/>
            <person name="Morin E."/>
            <person name="Martinez A.T."/>
            <person name="Baldrian P."/>
            <person name="Stursova M."/>
            <person name="Martinez M.J."/>
            <person name="Novotny C."/>
            <person name="Magnuson J.K."/>
            <person name="Spatafora J.W."/>
            <person name="Maurice S."/>
            <person name="Pangilinan J."/>
            <person name="Andreopoulos W."/>
            <person name="LaButti K."/>
            <person name="Hundley H."/>
            <person name="Na H."/>
            <person name="Kuo A."/>
            <person name="Barry K."/>
            <person name="Lipzen A."/>
            <person name="Henrissat B."/>
            <person name="Riley R."/>
            <person name="Ahrendt S."/>
            <person name="Nagy L.G."/>
            <person name="Grigoriev I.V."/>
            <person name="Martin F."/>
            <person name="Rosso M.N."/>
        </authorList>
    </citation>
    <scope>NUCLEOTIDE SEQUENCE</scope>
    <source>
        <strain evidence="1">CBS 384.51</strain>
    </source>
</reference>
<accession>A0ACB8UJI2</accession>
<evidence type="ECO:0000313" key="1">
    <source>
        <dbReference type="EMBL" id="KAI0094519.1"/>
    </source>
</evidence>
<evidence type="ECO:0000313" key="2">
    <source>
        <dbReference type="Proteomes" id="UP001055072"/>
    </source>
</evidence>
<dbReference type="EMBL" id="MU274900">
    <property type="protein sequence ID" value="KAI0094519.1"/>
    <property type="molecule type" value="Genomic_DNA"/>
</dbReference>
<dbReference type="Proteomes" id="UP001055072">
    <property type="component" value="Unassembled WGS sequence"/>
</dbReference>